<evidence type="ECO:0000313" key="6">
    <source>
        <dbReference type="Proteomes" id="UP000031802"/>
    </source>
</evidence>
<dbReference type="InterPro" id="IPR050309">
    <property type="entry name" value="Type-B_Carboxylest/Lipase"/>
</dbReference>
<accession>A0A0B8TC79</accession>
<dbReference type="ESTHER" id="9sphi-a0a0b8tc79">
    <property type="family name" value="Carb_B_Bacteria"/>
</dbReference>
<name>A0A0B8TC79_9SPHI</name>
<keyword evidence="2 3" id="KW-0378">Hydrolase</keyword>
<keyword evidence="6" id="KW-1185">Reference proteome</keyword>
<dbReference type="Pfam" id="PF00135">
    <property type="entry name" value="COesterase"/>
    <property type="match status" value="1"/>
</dbReference>
<dbReference type="Proteomes" id="UP000031802">
    <property type="component" value="Unassembled WGS sequence"/>
</dbReference>
<dbReference type="InterPro" id="IPR002018">
    <property type="entry name" value="CarbesteraseB"/>
</dbReference>
<dbReference type="InterPro" id="IPR029058">
    <property type="entry name" value="AB_hydrolase_fold"/>
</dbReference>
<dbReference type="InterPro" id="IPR019826">
    <property type="entry name" value="Carboxylesterase_B_AS"/>
</dbReference>
<keyword evidence="3" id="KW-0732">Signal</keyword>
<evidence type="ECO:0000313" key="5">
    <source>
        <dbReference type="EMBL" id="KGE15940.1"/>
    </source>
</evidence>
<feature type="chain" id="PRO_5005110819" description="Carboxylic ester hydrolase" evidence="3">
    <location>
        <begin position="21"/>
        <end position="541"/>
    </location>
</feature>
<comment type="caution">
    <text evidence="5">The sequence shown here is derived from an EMBL/GenBank/DDBJ whole genome shotgun (WGS) entry which is preliminary data.</text>
</comment>
<feature type="signal peptide" evidence="3">
    <location>
        <begin position="1"/>
        <end position="20"/>
    </location>
</feature>
<dbReference type="PROSITE" id="PS00122">
    <property type="entry name" value="CARBOXYLESTERASE_B_1"/>
    <property type="match status" value="1"/>
</dbReference>
<dbReference type="AlphaFoldDB" id="A0A0B8TC79"/>
<evidence type="ECO:0000256" key="2">
    <source>
        <dbReference type="ARBA" id="ARBA00022801"/>
    </source>
</evidence>
<dbReference type="SUPFAM" id="SSF53474">
    <property type="entry name" value="alpha/beta-Hydrolases"/>
    <property type="match status" value="1"/>
</dbReference>
<evidence type="ECO:0000256" key="1">
    <source>
        <dbReference type="ARBA" id="ARBA00005964"/>
    </source>
</evidence>
<dbReference type="PATRIC" id="fig|1229276.3.peg.298"/>
<dbReference type="InterPro" id="IPR019819">
    <property type="entry name" value="Carboxylesterase_B_CS"/>
</dbReference>
<reference evidence="5 6" key="2">
    <citation type="journal article" date="2015" name="PLoS ONE">
        <title>Whole-Genome Optical Mapping and Finished Genome Sequence of Sphingobacterium deserti sp. nov., a New Species Isolated from the Western Desert of China.</title>
        <authorList>
            <person name="Teng C."/>
            <person name="Zhou Z."/>
            <person name="Molnar I."/>
            <person name="Li X."/>
            <person name="Tang R."/>
            <person name="Chen M."/>
            <person name="Wang L."/>
            <person name="Su S."/>
            <person name="Zhang W."/>
            <person name="Lin M."/>
        </authorList>
    </citation>
    <scope>NUCLEOTIDE SEQUENCE [LARGE SCALE GENOMIC DNA]</scope>
    <source>
        <strain evidence="6">ACCC05744</strain>
    </source>
</reference>
<sequence length="541" mass="59531">MNMRKIMVAMSLICSTVACAQSNDAQNNVSDRPIINTVSGRLQGSHEGNVEVFRGIPYAAPPVGDLRWRAPQPVSAWEGIRDASKFCDECAQFTWPYHEEKIKENTSEDCLYLNLWRPAEIKTGNLPVMVWIHGGTFVGGGSSDTLTSGAHFAGQGVILVSINYRLGRFGHFAFPALSEEHPEEAKGSYAHMDQIAALQWVKDNIASFGGNPDNVTIFGESAGGVSIHSLLTIPAAEGLFHKAIIQSGGGRDAWLTGRPIRDDNVDPHHPVSAQTIGINFANRHGIQGTGVDALAKLRDLPSDKVVGGGKEIYSPKPNAVSTYSGPIVDGNFVVETPEVAYKNGRQFKVPLIIGFNSAEILSGLVNAQSKKELFAKFAPFSNEAKEAYDPYDKKKLEELLPMVNTDKGWGEPARFTARSFTDNGSAAFIYFFDYIRSAYKPYFPYGAFHTTEIPFVFNNLPSKKGIELTDTDKQVASMMNTYWVNFAKKGDPNGSGLARWDKHDSQRDTLLEIKRDGAVESKPDALRERLDIIEKTNQTFK</sequence>
<proteinExistence type="inferred from homology"/>
<dbReference type="PROSITE" id="PS51257">
    <property type="entry name" value="PROKAR_LIPOPROTEIN"/>
    <property type="match status" value="1"/>
</dbReference>
<organism evidence="5 6">
    <name type="scientific">Sphingobacterium deserti</name>
    <dbReference type="NCBI Taxonomy" id="1229276"/>
    <lineage>
        <taxon>Bacteria</taxon>
        <taxon>Pseudomonadati</taxon>
        <taxon>Bacteroidota</taxon>
        <taxon>Sphingobacteriia</taxon>
        <taxon>Sphingobacteriales</taxon>
        <taxon>Sphingobacteriaceae</taxon>
        <taxon>Sphingobacterium</taxon>
    </lineage>
</organism>
<dbReference type="eggNOG" id="COG2272">
    <property type="taxonomic scope" value="Bacteria"/>
</dbReference>
<dbReference type="EMBL" id="JJMU01000003">
    <property type="protein sequence ID" value="KGE15940.1"/>
    <property type="molecule type" value="Genomic_DNA"/>
</dbReference>
<protein>
    <recommendedName>
        <fullName evidence="3">Carboxylic ester hydrolase</fullName>
        <ecNumber evidence="3">3.1.1.-</ecNumber>
    </recommendedName>
</protein>
<feature type="domain" description="Carboxylesterase type B" evidence="4">
    <location>
        <begin position="32"/>
        <end position="522"/>
    </location>
</feature>
<gene>
    <name evidence="5" type="ORF">DI53_0289</name>
</gene>
<evidence type="ECO:0000256" key="3">
    <source>
        <dbReference type="RuleBase" id="RU361235"/>
    </source>
</evidence>
<dbReference type="PROSITE" id="PS00941">
    <property type="entry name" value="CARBOXYLESTERASE_B_2"/>
    <property type="match status" value="1"/>
</dbReference>
<dbReference type="EC" id="3.1.1.-" evidence="3"/>
<dbReference type="STRING" id="1229276.DI53_0289"/>
<dbReference type="Gene3D" id="3.40.50.1820">
    <property type="entry name" value="alpha/beta hydrolase"/>
    <property type="match status" value="1"/>
</dbReference>
<evidence type="ECO:0000259" key="4">
    <source>
        <dbReference type="Pfam" id="PF00135"/>
    </source>
</evidence>
<dbReference type="PANTHER" id="PTHR11559">
    <property type="entry name" value="CARBOXYLESTERASE"/>
    <property type="match status" value="1"/>
</dbReference>
<reference evidence="6" key="1">
    <citation type="submission" date="2014-04" db="EMBL/GenBank/DDBJ databases">
        <title>Whole-Genome optical mapping and complete genome sequence of Sphingobacterium deserti sp. nov., a new spaces isolated from desert in the west of China.</title>
        <authorList>
            <person name="Teng C."/>
            <person name="Zhou Z."/>
            <person name="Li X."/>
            <person name="Chen M."/>
            <person name="Lin M."/>
            <person name="Wang L."/>
            <person name="Su S."/>
            <person name="Zhang C."/>
            <person name="Zhang W."/>
        </authorList>
    </citation>
    <scope>NUCLEOTIDE SEQUENCE [LARGE SCALE GENOMIC DNA]</scope>
    <source>
        <strain evidence="6">ACCC05744</strain>
    </source>
</reference>
<comment type="similarity">
    <text evidence="1 3">Belongs to the type-B carboxylesterase/lipase family.</text>
</comment>
<dbReference type="GO" id="GO:0016787">
    <property type="term" value="F:hydrolase activity"/>
    <property type="evidence" value="ECO:0007669"/>
    <property type="project" value="UniProtKB-KW"/>
</dbReference>